<dbReference type="InterPro" id="IPR002698">
    <property type="entry name" value="FTHF_cligase"/>
</dbReference>
<dbReference type="InterPro" id="IPR037171">
    <property type="entry name" value="NagB/RpiA_transferase-like"/>
</dbReference>
<comment type="caution">
    <text evidence="6">The sequence shown here is derived from an EMBL/GenBank/DDBJ whole genome shotgun (WGS) entry which is preliminary data.</text>
</comment>
<dbReference type="GO" id="GO:0030272">
    <property type="term" value="F:5-formyltetrahydrofolate cyclo-ligase activity"/>
    <property type="evidence" value="ECO:0007669"/>
    <property type="project" value="UniProtKB-EC"/>
</dbReference>
<comment type="similarity">
    <text evidence="1 4">Belongs to the 5-formyltetrahydrofolate cyclo-ligase family.</text>
</comment>
<evidence type="ECO:0000256" key="4">
    <source>
        <dbReference type="RuleBase" id="RU361279"/>
    </source>
</evidence>
<feature type="compositionally biased region" description="Low complexity" evidence="5">
    <location>
        <begin position="1"/>
        <end position="14"/>
    </location>
</feature>
<dbReference type="EC" id="6.3.3.2" evidence="4"/>
<evidence type="ECO:0000256" key="1">
    <source>
        <dbReference type="ARBA" id="ARBA00010638"/>
    </source>
</evidence>
<evidence type="ECO:0000256" key="3">
    <source>
        <dbReference type="ARBA" id="ARBA00022840"/>
    </source>
</evidence>
<feature type="region of interest" description="Disordered" evidence="5">
    <location>
        <begin position="1"/>
        <end position="22"/>
    </location>
</feature>
<dbReference type="PANTHER" id="PTHR23407">
    <property type="entry name" value="ATPASE INHIBITOR/5-FORMYLTETRAHYDROFOLATE CYCLO-LIGASE"/>
    <property type="match status" value="1"/>
</dbReference>
<comment type="cofactor">
    <cofactor evidence="4">
        <name>Mg(2+)</name>
        <dbReference type="ChEBI" id="CHEBI:18420"/>
    </cofactor>
</comment>
<keyword evidence="7" id="KW-1185">Reference proteome</keyword>
<name>A0ABV9QZS6_9GAMM</name>
<keyword evidence="4" id="KW-0479">Metal-binding</keyword>
<dbReference type="EMBL" id="JBHSHD010000008">
    <property type="protein sequence ID" value="MFC4821029.1"/>
    <property type="molecule type" value="Genomic_DNA"/>
</dbReference>
<evidence type="ECO:0000256" key="2">
    <source>
        <dbReference type="ARBA" id="ARBA00022741"/>
    </source>
</evidence>
<protein>
    <recommendedName>
        <fullName evidence="4">5-formyltetrahydrofolate cyclo-ligase</fullName>
        <ecNumber evidence="4">6.3.3.2</ecNumber>
    </recommendedName>
</protein>
<evidence type="ECO:0000313" key="6">
    <source>
        <dbReference type="EMBL" id="MFC4821029.1"/>
    </source>
</evidence>
<reference evidence="7" key="1">
    <citation type="journal article" date="2019" name="Int. J. Syst. Evol. Microbiol.">
        <title>The Global Catalogue of Microorganisms (GCM) 10K type strain sequencing project: providing services to taxonomists for standard genome sequencing and annotation.</title>
        <authorList>
            <consortium name="The Broad Institute Genomics Platform"/>
            <consortium name="The Broad Institute Genome Sequencing Center for Infectious Disease"/>
            <person name="Wu L."/>
            <person name="Ma J."/>
        </authorList>
    </citation>
    <scope>NUCLEOTIDE SEQUENCE [LARGE SCALE GENOMIC DNA]</scope>
    <source>
        <strain evidence="7">CCUG 30340</strain>
    </source>
</reference>
<dbReference type="Proteomes" id="UP001595886">
    <property type="component" value="Unassembled WGS sequence"/>
</dbReference>
<accession>A0ABV9QZS6</accession>
<dbReference type="NCBIfam" id="TIGR02727">
    <property type="entry name" value="MTHFS_bact"/>
    <property type="match status" value="1"/>
</dbReference>
<comment type="catalytic activity">
    <reaction evidence="4">
        <text>(6S)-5-formyl-5,6,7,8-tetrahydrofolate + ATP = (6R)-5,10-methenyltetrahydrofolate + ADP + phosphate</text>
        <dbReference type="Rhea" id="RHEA:10488"/>
        <dbReference type="ChEBI" id="CHEBI:30616"/>
        <dbReference type="ChEBI" id="CHEBI:43474"/>
        <dbReference type="ChEBI" id="CHEBI:57455"/>
        <dbReference type="ChEBI" id="CHEBI:57457"/>
        <dbReference type="ChEBI" id="CHEBI:456216"/>
        <dbReference type="EC" id="6.3.3.2"/>
    </reaction>
</comment>
<keyword evidence="3 4" id="KW-0067">ATP-binding</keyword>
<evidence type="ECO:0000256" key="5">
    <source>
        <dbReference type="SAM" id="MobiDB-lite"/>
    </source>
</evidence>
<keyword evidence="2 4" id="KW-0547">Nucleotide-binding</keyword>
<dbReference type="Pfam" id="PF01812">
    <property type="entry name" value="5-FTHF_cyc-lig"/>
    <property type="match status" value="1"/>
</dbReference>
<gene>
    <name evidence="6" type="ORF">ACFO6Q_11885</name>
</gene>
<dbReference type="SUPFAM" id="SSF100950">
    <property type="entry name" value="NagB/RpiA/CoA transferase-like"/>
    <property type="match status" value="1"/>
</dbReference>
<keyword evidence="4" id="KW-0460">Magnesium</keyword>
<organism evidence="6 7">
    <name type="scientific">Dokdonella ginsengisoli</name>
    <dbReference type="NCBI Taxonomy" id="363846"/>
    <lineage>
        <taxon>Bacteria</taxon>
        <taxon>Pseudomonadati</taxon>
        <taxon>Pseudomonadota</taxon>
        <taxon>Gammaproteobacteria</taxon>
        <taxon>Lysobacterales</taxon>
        <taxon>Rhodanobacteraceae</taxon>
        <taxon>Dokdonella</taxon>
    </lineage>
</organism>
<dbReference type="PIRSF" id="PIRSF006806">
    <property type="entry name" value="FTHF_cligase"/>
    <property type="match status" value="1"/>
</dbReference>
<sequence length="208" mass="22898">MTDPSPSPASADPRAALRKELRSQREALSASERIAAANGLVAQLERIPEFLTDRRVAGYWAIGGELPLLGVMPGLRARDQIYHLPVAGADRRLRFAPWRPGVEIVPNRYGIPEPVAVEADLLSPSQIDVVLLPLLGFDRRGHRLGFGGGYYDRSFEFLRERSDVGKPVLVGVGYAMQEVEAIDAMPWDVSLDYVATERELVDLTPPLA</sequence>
<dbReference type="RefSeq" id="WP_380021268.1">
    <property type="nucleotide sequence ID" value="NZ_JBHSHD010000008.1"/>
</dbReference>
<evidence type="ECO:0000313" key="7">
    <source>
        <dbReference type="Proteomes" id="UP001595886"/>
    </source>
</evidence>
<proteinExistence type="inferred from homology"/>
<keyword evidence="6" id="KW-0436">Ligase</keyword>
<dbReference type="Gene3D" id="3.40.50.10420">
    <property type="entry name" value="NagB/RpiA/CoA transferase-like"/>
    <property type="match status" value="1"/>
</dbReference>
<dbReference type="InterPro" id="IPR024185">
    <property type="entry name" value="FTHF_cligase-like_sf"/>
</dbReference>
<dbReference type="PANTHER" id="PTHR23407:SF1">
    <property type="entry name" value="5-FORMYLTETRAHYDROFOLATE CYCLO-LIGASE"/>
    <property type="match status" value="1"/>
</dbReference>